<feature type="domain" description="F-box" evidence="1">
    <location>
        <begin position="9"/>
        <end position="49"/>
    </location>
</feature>
<dbReference type="PANTHER" id="PTHR31006">
    <property type="entry name" value="F-BOX DOMAIN-CONTAINING PROTEIN-RELATED-RELATED"/>
    <property type="match status" value="1"/>
</dbReference>
<name>G0MSG1_CAEBE</name>
<dbReference type="InParanoid" id="G0MSG1"/>
<gene>
    <name evidence="2" type="ORF">CAEBREN_01174</name>
</gene>
<dbReference type="SMART" id="SM00256">
    <property type="entry name" value="FBOX"/>
    <property type="match status" value="1"/>
</dbReference>
<dbReference type="Pfam" id="PF00646">
    <property type="entry name" value="F-box"/>
    <property type="match status" value="1"/>
</dbReference>
<dbReference type="InterPro" id="IPR036047">
    <property type="entry name" value="F-box-like_dom_sf"/>
</dbReference>
<protein>
    <recommendedName>
        <fullName evidence="1">F-box domain-containing protein</fullName>
    </recommendedName>
</protein>
<dbReference type="InterPro" id="IPR001810">
    <property type="entry name" value="F-box_dom"/>
</dbReference>
<evidence type="ECO:0000259" key="1">
    <source>
        <dbReference type="SMART" id="SM00256"/>
    </source>
</evidence>
<accession>G0MSG1</accession>
<dbReference type="HOGENOM" id="CLU_903788_0_0_1"/>
<dbReference type="Proteomes" id="UP000008068">
    <property type="component" value="Unassembled WGS sequence"/>
</dbReference>
<proteinExistence type="predicted"/>
<organism evidence="3">
    <name type="scientific">Caenorhabditis brenneri</name>
    <name type="common">Nematode worm</name>
    <dbReference type="NCBI Taxonomy" id="135651"/>
    <lineage>
        <taxon>Eukaryota</taxon>
        <taxon>Metazoa</taxon>
        <taxon>Ecdysozoa</taxon>
        <taxon>Nematoda</taxon>
        <taxon>Chromadorea</taxon>
        <taxon>Rhabditida</taxon>
        <taxon>Rhabditina</taxon>
        <taxon>Rhabditomorpha</taxon>
        <taxon>Rhabditoidea</taxon>
        <taxon>Rhabditidae</taxon>
        <taxon>Peloderinae</taxon>
        <taxon>Caenorhabditis</taxon>
    </lineage>
</organism>
<sequence length="308" mass="35743">MTGKTWNHLPPELKLKCLENLPFLDKCNVRGVNRNGRDLIDSFKTILRSISIYKNKPPYYQPEGWCIRVCEATSENKIYGANSFIARIDIDNWNEDGIPILCRVLNQTKQIHFFFAEDLPDDAFKQLHLSASVNINKVRLIDICPNDVSFVLNNVRHENIEAFESISFSHNYFPLRSVPSVLFHSVRMFNIHYESDPTLPAFFARKWIEEDVDVGHKLQFSSSQFVDAIVNNIYTSMNTRMIPKRVELVDRIAMNDSDKMILLKRTRNGWSANDFLFIMVVVPTDVDQAFVDNLKHEELPTGPLYYSF</sequence>
<dbReference type="SUPFAM" id="SSF81383">
    <property type="entry name" value="F-box domain"/>
    <property type="match status" value="1"/>
</dbReference>
<dbReference type="EMBL" id="GL379809">
    <property type="protein sequence ID" value="EGT42417.1"/>
    <property type="molecule type" value="Genomic_DNA"/>
</dbReference>
<dbReference type="PANTHER" id="PTHR31006:SF3">
    <property type="entry name" value="F-BOX DOMAIN-CONTAINING PROTEIN-RELATED"/>
    <property type="match status" value="1"/>
</dbReference>
<reference evidence="3" key="1">
    <citation type="submission" date="2011-07" db="EMBL/GenBank/DDBJ databases">
        <authorList>
            <consortium name="Caenorhabditis brenneri Sequencing and Analysis Consortium"/>
            <person name="Wilson R.K."/>
        </authorList>
    </citation>
    <scope>NUCLEOTIDE SEQUENCE [LARGE SCALE GENOMIC DNA]</scope>
    <source>
        <strain evidence="3">PB2801</strain>
    </source>
</reference>
<evidence type="ECO:0000313" key="2">
    <source>
        <dbReference type="EMBL" id="EGT42417.1"/>
    </source>
</evidence>
<dbReference type="InterPro" id="IPR042317">
    <property type="entry name" value="She-1-like"/>
</dbReference>
<keyword evidence="3" id="KW-1185">Reference proteome</keyword>
<dbReference type="AlphaFoldDB" id="G0MSG1"/>
<evidence type="ECO:0000313" key="3">
    <source>
        <dbReference type="Proteomes" id="UP000008068"/>
    </source>
</evidence>